<keyword evidence="3" id="KW-0378">Hydrolase</keyword>
<gene>
    <name evidence="6" type="ORF">EVA_01670</name>
</gene>
<accession>J9DBE1</accession>
<evidence type="ECO:0000259" key="5">
    <source>
        <dbReference type="Pfam" id="PF04586"/>
    </source>
</evidence>
<evidence type="ECO:0000256" key="4">
    <source>
        <dbReference type="SAM" id="MobiDB-lite"/>
    </source>
</evidence>
<dbReference type="EMBL" id="AMCI01000227">
    <property type="protein sequence ID" value="EJX10221.1"/>
    <property type="molecule type" value="Genomic_DNA"/>
</dbReference>
<feature type="domain" description="Prohead serine protease" evidence="5">
    <location>
        <begin position="7"/>
        <end position="141"/>
    </location>
</feature>
<protein>
    <submittedName>
        <fullName evidence="6">Peptidase U35, phage prohead HK97</fullName>
    </submittedName>
</protein>
<reference evidence="6" key="1">
    <citation type="journal article" date="2012" name="PLoS ONE">
        <title>Gene sets for utilization of primary and secondary nutrition supplies in the distal gut of endangered iberian lynx.</title>
        <authorList>
            <person name="Alcaide M."/>
            <person name="Messina E."/>
            <person name="Richter M."/>
            <person name="Bargiela R."/>
            <person name="Peplies J."/>
            <person name="Huws S.A."/>
            <person name="Newbold C.J."/>
            <person name="Golyshin P.N."/>
            <person name="Simon M.A."/>
            <person name="Lopez G."/>
            <person name="Yakimov M.M."/>
            <person name="Ferrer M."/>
        </authorList>
    </citation>
    <scope>NUCLEOTIDE SEQUENCE</scope>
</reference>
<feature type="region of interest" description="Disordered" evidence="4">
    <location>
        <begin position="134"/>
        <end position="174"/>
    </location>
</feature>
<dbReference type="GO" id="GO:0008233">
    <property type="term" value="F:peptidase activity"/>
    <property type="evidence" value="ECO:0007669"/>
    <property type="project" value="UniProtKB-KW"/>
</dbReference>
<organism evidence="6">
    <name type="scientific">gut metagenome</name>
    <dbReference type="NCBI Taxonomy" id="749906"/>
    <lineage>
        <taxon>unclassified sequences</taxon>
        <taxon>metagenomes</taxon>
        <taxon>organismal metagenomes</taxon>
    </lineage>
</organism>
<evidence type="ECO:0000256" key="1">
    <source>
        <dbReference type="ARBA" id="ARBA00022612"/>
    </source>
</evidence>
<keyword evidence="2" id="KW-0645">Protease</keyword>
<name>J9DBE1_9ZZZZ</name>
<feature type="compositionally biased region" description="Basic and acidic residues" evidence="4">
    <location>
        <begin position="138"/>
        <end position="162"/>
    </location>
</feature>
<dbReference type="InterPro" id="IPR054613">
    <property type="entry name" value="Peptidase_S78_dom"/>
</dbReference>
<evidence type="ECO:0000256" key="3">
    <source>
        <dbReference type="ARBA" id="ARBA00022801"/>
    </source>
</evidence>
<evidence type="ECO:0000256" key="2">
    <source>
        <dbReference type="ARBA" id="ARBA00022670"/>
    </source>
</evidence>
<evidence type="ECO:0000313" key="6">
    <source>
        <dbReference type="EMBL" id="EJX10221.1"/>
    </source>
</evidence>
<dbReference type="GO" id="GO:0006508">
    <property type="term" value="P:proteolysis"/>
    <property type="evidence" value="ECO:0007669"/>
    <property type="project" value="UniProtKB-KW"/>
</dbReference>
<proteinExistence type="predicted"/>
<dbReference type="Pfam" id="PF04586">
    <property type="entry name" value="Peptidase_S78"/>
    <property type="match status" value="1"/>
</dbReference>
<dbReference type="AlphaFoldDB" id="J9DBE1"/>
<comment type="caution">
    <text evidence="6">The sequence shown here is derived from an EMBL/GenBank/DDBJ whole genome shotgun (WGS) entry which is preliminary data.</text>
</comment>
<keyword evidence="1" id="KW-1188">Viral release from host cell</keyword>
<sequence length="191" mass="21109">MGKPDAKAREVIDPGAITREILDGSNIAFTLFHDDRLLLARSNKGKGTLSYEIDERGVRFSFEAPHTVDGDKALELVRRGDAAGCSFAFSTHYWDDTFVAREVSKEDGKTLITYRVKIITGVYDMTLTGRPAYPETSAEARDLRSLSEAISRRETDRPHEDGTPEAAAAADEACKEEVAEMRRVANSPLNL</sequence>